<dbReference type="InterPro" id="IPR047130">
    <property type="entry name" value="7TM_GPCR_Srsx_nematod"/>
</dbReference>
<evidence type="ECO:0000256" key="2">
    <source>
        <dbReference type="ARBA" id="ARBA00022692"/>
    </source>
</evidence>
<evidence type="ECO:0000256" key="1">
    <source>
        <dbReference type="ARBA" id="ARBA00004370"/>
    </source>
</evidence>
<feature type="transmembrane region" description="Helical" evidence="5">
    <location>
        <begin position="186"/>
        <end position="207"/>
    </location>
</feature>
<reference evidence="7 8" key="1">
    <citation type="submission" date="2022-04" db="EMBL/GenBank/DDBJ databases">
        <title>Chromosome-level reference genomes for two strains of Caenorhabditis briggsae: an improved platform for comparative genomics.</title>
        <authorList>
            <person name="Stevens L."/>
            <person name="Andersen E."/>
        </authorList>
    </citation>
    <scope>NUCLEOTIDE SEQUENCE [LARGE SCALE GENOMIC DNA]</scope>
    <source>
        <strain evidence="7">VX34</strain>
        <tissue evidence="7">Whole-organism</tissue>
    </source>
</reference>
<feature type="transmembrane region" description="Helical" evidence="5">
    <location>
        <begin position="138"/>
        <end position="161"/>
    </location>
</feature>
<gene>
    <name evidence="7" type="ORF">L5515_018639</name>
</gene>
<dbReference type="EMBL" id="CP092625">
    <property type="protein sequence ID" value="UMM43019.1"/>
    <property type="molecule type" value="Genomic_DNA"/>
</dbReference>
<keyword evidence="2 5" id="KW-0812">Transmembrane</keyword>
<organism evidence="7 8">
    <name type="scientific">Caenorhabditis briggsae</name>
    <dbReference type="NCBI Taxonomy" id="6238"/>
    <lineage>
        <taxon>Eukaryota</taxon>
        <taxon>Metazoa</taxon>
        <taxon>Ecdysozoa</taxon>
        <taxon>Nematoda</taxon>
        <taxon>Chromadorea</taxon>
        <taxon>Rhabditida</taxon>
        <taxon>Rhabditina</taxon>
        <taxon>Rhabditomorpha</taxon>
        <taxon>Rhabditoidea</taxon>
        <taxon>Rhabditidae</taxon>
        <taxon>Peloderinae</taxon>
        <taxon>Caenorhabditis</taxon>
    </lineage>
</organism>
<feature type="transmembrane region" description="Helical" evidence="5">
    <location>
        <begin position="20"/>
        <end position="42"/>
    </location>
</feature>
<evidence type="ECO:0000313" key="7">
    <source>
        <dbReference type="EMBL" id="UMM43019.1"/>
    </source>
</evidence>
<dbReference type="Proteomes" id="UP000829354">
    <property type="component" value="Chromosome X"/>
</dbReference>
<evidence type="ECO:0000256" key="4">
    <source>
        <dbReference type="ARBA" id="ARBA00023136"/>
    </source>
</evidence>
<dbReference type="PANTHER" id="PTHR23360">
    <property type="entry name" value="G-PROTEIN COUPLED RECEPTORS FAMILY 1 PROFILE DOMAIN-CONTAINING PROTEIN-RELATED"/>
    <property type="match status" value="1"/>
</dbReference>
<feature type="transmembrane region" description="Helical" evidence="5">
    <location>
        <begin position="264"/>
        <end position="282"/>
    </location>
</feature>
<evidence type="ECO:0000256" key="3">
    <source>
        <dbReference type="ARBA" id="ARBA00022989"/>
    </source>
</evidence>
<name>A0AAE9JSJ7_CAEBR</name>
<dbReference type="Pfam" id="PF10320">
    <property type="entry name" value="7TM_GPCR_Srsx"/>
    <property type="match status" value="1"/>
</dbReference>
<protein>
    <recommendedName>
        <fullName evidence="6">G-protein coupled receptors family 1 profile domain-containing protein</fullName>
    </recommendedName>
</protein>
<dbReference type="InterPro" id="IPR019424">
    <property type="entry name" value="7TM_GPCR_Srsx"/>
</dbReference>
<dbReference type="InterPro" id="IPR017452">
    <property type="entry name" value="GPCR_Rhodpsn_7TM"/>
</dbReference>
<dbReference type="PROSITE" id="PS50262">
    <property type="entry name" value="G_PROTEIN_RECEP_F1_2"/>
    <property type="match status" value="1"/>
</dbReference>
<keyword evidence="4 5" id="KW-0472">Membrane</keyword>
<dbReference type="PANTHER" id="PTHR23360:SF19">
    <property type="entry name" value="G-PROTEIN COUPLED RECEPTORS FAMILY 1 PROFILE DOMAIN-CONTAINING PROTEIN"/>
    <property type="match status" value="1"/>
</dbReference>
<accession>A0AAE9JSJ7</accession>
<dbReference type="AlphaFoldDB" id="A0AAE9JSJ7"/>
<dbReference type="SUPFAM" id="SSF81321">
    <property type="entry name" value="Family A G protein-coupled receptor-like"/>
    <property type="match status" value="1"/>
</dbReference>
<feature type="transmembrane region" description="Helical" evidence="5">
    <location>
        <begin position="54"/>
        <end position="77"/>
    </location>
</feature>
<keyword evidence="8" id="KW-1185">Reference proteome</keyword>
<proteinExistence type="predicted"/>
<dbReference type="GO" id="GO:0016020">
    <property type="term" value="C:membrane"/>
    <property type="evidence" value="ECO:0007669"/>
    <property type="project" value="UniProtKB-SubCell"/>
</dbReference>
<dbReference type="CDD" id="cd00637">
    <property type="entry name" value="7tm_classA_rhodopsin-like"/>
    <property type="match status" value="1"/>
</dbReference>
<comment type="subcellular location">
    <subcellularLocation>
        <location evidence="1">Membrane</location>
    </subcellularLocation>
</comment>
<evidence type="ECO:0000256" key="5">
    <source>
        <dbReference type="SAM" id="Phobius"/>
    </source>
</evidence>
<keyword evidence="3 5" id="KW-1133">Transmembrane helix</keyword>
<evidence type="ECO:0000313" key="8">
    <source>
        <dbReference type="Proteomes" id="UP000829354"/>
    </source>
</evidence>
<feature type="domain" description="G-protein coupled receptors family 1 profile" evidence="6">
    <location>
        <begin position="35"/>
        <end position="243"/>
    </location>
</feature>
<evidence type="ECO:0000259" key="6">
    <source>
        <dbReference type="PROSITE" id="PS50262"/>
    </source>
</evidence>
<feature type="transmembrane region" description="Helical" evidence="5">
    <location>
        <begin position="233"/>
        <end position="252"/>
    </location>
</feature>
<sequence>MSENQKLPPIGYVRNEDLFVITYIYVIFGAITLFLNIPLAIYLLKTTNKNQKELIVIIALALSDTTCAGQFLAMGIYRFLVWFNDVFFITQAACNRNVIVASYQICIQMDNYFTLAISFDRLFAVLFPVRYNKCGPGYTFFLITSPITASLIGYGAHLLVISLSDPKFVDEICFNFLVILPGFRDYMAFLRMFCVLIPTLIYFFIYIRMKFKFQRYGNSNAVLSKGMKHLTKTVAYITLASVFLVLIPEIWWYFRLFGGMDASFYFMFILLKKIVTFFIHTIRHRELMKHVEKILPKKFSKMIHLDTQSQSVVSKVKVLREVSHPMTTTVAGRKNFVSEQLKLLCEILLIIAVPRENLAPKDKHSNVRRLPEADSFERKIQKVDR</sequence>
<dbReference type="Gene3D" id="1.20.1070.10">
    <property type="entry name" value="Rhodopsin 7-helix transmembrane proteins"/>
    <property type="match status" value="1"/>
</dbReference>